<dbReference type="Pfam" id="PF01244">
    <property type="entry name" value="Peptidase_M19"/>
    <property type="match status" value="1"/>
</dbReference>
<dbReference type="PANTHER" id="PTHR10443">
    <property type="entry name" value="MICROSOMAL DIPEPTIDASE"/>
    <property type="match status" value="1"/>
</dbReference>
<dbReference type="KEGG" id="mtar:DF168_00659"/>
<dbReference type="PANTHER" id="PTHR10443:SF12">
    <property type="entry name" value="DIPEPTIDASE"/>
    <property type="match status" value="1"/>
</dbReference>
<dbReference type="InterPro" id="IPR032466">
    <property type="entry name" value="Metal_Hydrolase"/>
</dbReference>
<organism evidence="1 2">
    <name type="scientific">Candidatus Moanibacter tarae</name>
    <dbReference type="NCBI Taxonomy" id="2200854"/>
    <lineage>
        <taxon>Bacteria</taxon>
        <taxon>Pseudomonadati</taxon>
        <taxon>Verrucomicrobiota</taxon>
        <taxon>Opitutia</taxon>
        <taxon>Puniceicoccales</taxon>
        <taxon>Puniceicoccales incertae sedis</taxon>
        <taxon>Candidatus Moanibacter</taxon>
    </lineage>
</organism>
<dbReference type="GO" id="GO:0006508">
    <property type="term" value="P:proteolysis"/>
    <property type="evidence" value="ECO:0007669"/>
    <property type="project" value="InterPro"/>
</dbReference>
<name>A0A2Z4ABR5_9BACT</name>
<sequence>MTGQKPYLIVDSHLDLGFNAIQVNRDLTMPSRTVRTHDMEGVREQFGSCTVSFPDLRHGNVGIIFGTVMSRLDPRDRLSGTGMYDQSQCYGVGSGHYAFYRAMEKEGILRFITSTDEMNAIVQTWSNPAPDSPIGLVLAMESADPILDVDQLPLWYDRGLRIVSLSHYGVSSYCHGTGTEGGLLPRGRDLLTALREAGIIVDLTHTTDQAFWEIIEAYDGPVGATHHNCRSLTPGQRQLTDEMIQAIIERGGVIGTAFDAWMLDPNWNPDLPAYQQTTDATLATVVDHIEHVCQLAGNARHASIGTDLDGGYGQEQSPRDLDTIADLQKLVPEMKRRGFVESEIQGILSGNWIRLLKETWGP</sequence>
<reference evidence="1 2" key="1">
    <citation type="submission" date="2018-06" db="EMBL/GenBank/DDBJ databases">
        <title>Draft Genome Sequence of a Novel Marine Bacterium Related to the Verrucomicrobia.</title>
        <authorList>
            <person name="Vosseberg J."/>
            <person name="Martijn J."/>
            <person name="Ettema T.J.G."/>
        </authorList>
    </citation>
    <scope>NUCLEOTIDE SEQUENCE [LARGE SCALE GENOMIC DNA]</scope>
    <source>
        <strain evidence="1">TARA_B100001123</strain>
    </source>
</reference>
<dbReference type="AlphaFoldDB" id="A0A2Z4ABR5"/>
<dbReference type="Gene3D" id="3.20.20.140">
    <property type="entry name" value="Metal-dependent hydrolases"/>
    <property type="match status" value="1"/>
</dbReference>
<proteinExistence type="predicted"/>
<accession>A0A2Z4ABR5</accession>
<dbReference type="GO" id="GO:0070573">
    <property type="term" value="F:metallodipeptidase activity"/>
    <property type="evidence" value="ECO:0007669"/>
    <property type="project" value="InterPro"/>
</dbReference>
<evidence type="ECO:0000313" key="1">
    <source>
        <dbReference type="EMBL" id="AWT59469.1"/>
    </source>
</evidence>
<dbReference type="InterPro" id="IPR008257">
    <property type="entry name" value="Pept_M19"/>
</dbReference>
<dbReference type="SUPFAM" id="SSF51556">
    <property type="entry name" value="Metallo-dependent hydrolases"/>
    <property type="match status" value="1"/>
</dbReference>
<evidence type="ECO:0000313" key="2">
    <source>
        <dbReference type="Proteomes" id="UP000247465"/>
    </source>
</evidence>
<protein>
    <recommendedName>
        <fullName evidence="3">Peptidase M19</fullName>
    </recommendedName>
</protein>
<dbReference type="Proteomes" id="UP000247465">
    <property type="component" value="Chromosome"/>
</dbReference>
<dbReference type="PROSITE" id="PS51365">
    <property type="entry name" value="RENAL_DIPEPTIDASE_2"/>
    <property type="match status" value="1"/>
</dbReference>
<dbReference type="EMBL" id="CP029803">
    <property type="protein sequence ID" value="AWT59469.1"/>
    <property type="molecule type" value="Genomic_DNA"/>
</dbReference>
<gene>
    <name evidence="1" type="ORF">DF168_00659</name>
</gene>
<evidence type="ECO:0008006" key="3">
    <source>
        <dbReference type="Google" id="ProtNLM"/>
    </source>
</evidence>